<dbReference type="InterPro" id="IPR010140">
    <property type="entry name" value="Histidinol_P_phosphatase_HisJ"/>
</dbReference>
<keyword evidence="11" id="KW-1185">Reference proteome</keyword>
<dbReference type="PANTHER" id="PTHR21039:SF0">
    <property type="entry name" value="HISTIDINOL-PHOSPHATASE"/>
    <property type="match status" value="1"/>
</dbReference>
<evidence type="ECO:0000313" key="10">
    <source>
        <dbReference type="EMBL" id="PKR77042.1"/>
    </source>
</evidence>
<evidence type="ECO:0000256" key="1">
    <source>
        <dbReference type="ARBA" id="ARBA00004970"/>
    </source>
</evidence>
<dbReference type="InterPro" id="IPR004013">
    <property type="entry name" value="PHP_dom"/>
</dbReference>
<evidence type="ECO:0000256" key="8">
    <source>
        <dbReference type="RuleBase" id="RU366003"/>
    </source>
</evidence>
<evidence type="ECO:0000256" key="3">
    <source>
        <dbReference type="ARBA" id="ARBA00013085"/>
    </source>
</evidence>
<dbReference type="SUPFAM" id="SSF89550">
    <property type="entry name" value="PHP domain-like"/>
    <property type="match status" value="1"/>
</dbReference>
<dbReference type="Gene3D" id="3.20.20.140">
    <property type="entry name" value="Metal-dependent hydrolases"/>
    <property type="match status" value="1"/>
</dbReference>
<dbReference type="NCBIfam" id="TIGR01856">
    <property type="entry name" value="hisJ_fam"/>
    <property type="match status" value="1"/>
</dbReference>
<protein>
    <recommendedName>
        <fullName evidence="3 8">Histidinol-phosphatase</fullName>
        <shortName evidence="8">HolPase</shortName>
        <ecNumber evidence="3 8">3.1.3.15</ecNumber>
    </recommendedName>
</protein>
<comment type="pathway">
    <text evidence="1 8">Amino-acid biosynthesis; L-histidine biosynthesis; L-histidine from 5-phospho-alpha-D-ribose 1-diphosphate: step 8/9.</text>
</comment>
<comment type="similarity">
    <text evidence="2 8">Belongs to the PHP hydrolase family. HisK subfamily.</text>
</comment>
<gene>
    <name evidence="10" type="ORF">CEY16_09850</name>
</gene>
<reference evidence="10 11" key="1">
    <citation type="submission" date="2017-06" db="EMBL/GenBank/DDBJ databases">
        <title>the draft geome sequence of Illustriluteabacillus marina B3227.</title>
        <authorList>
            <person name="He R.-H."/>
            <person name="Du Z.-J."/>
        </authorList>
    </citation>
    <scope>NUCLEOTIDE SEQUENCE [LARGE SCALE GENOMIC DNA]</scope>
    <source>
        <strain evidence="10 11">B3227</strain>
    </source>
</reference>
<feature type="domain" description="Polymerase/histidinol phosphatase N-terminal" evidence="9">
    <location>
        <begin position="2"/>
        <end position="84"/>
    </location>
</feature>
<proteinExistence type="inferred from homology"/>
<evidence type="ECO:0000256" key="4">
    <source>
        <dbReference type="ARBA" id="ARBA00022605"/>
    </source>
</evidence>
<evidence type="ECO:0000256" key="7">
    <source>
        <dbReference type="ARBA" id="ARBA00049158"/>
    </source>
</evidence>
<sequence length="262" mass="30920">MYDFHMHSTFSADCKAPMEDMVQAGIEQQLKKICFTEHIDYEYPDTSIIFDVDLDQYENEIRNMNDRFGSQIQVLRGIEIGVQPHILDQYRQLFKERSFDFTICSMHTTDRKDLHSGRLFEGVKLDEAYEKYYGELYECVKNFEEFSILGHLDLVTRYKYEKGVYHYLDIIEEIFKTIIPRGQGIEINTSGYKYNMERLLPSKNILQLYYDMGGEIVTIGSDAHKPERVGDRIDEARELLKDIGFRYVSTFEKGEPDFHKLT</sequence>
<keyword evidence="5 8" id="KW-0378">Hydrolase</keyword>
<dbReference type="EMBL" id="PJNH01000003">
    <property type="protein sequence ID" value="PKR77042.1"/>
    <property type="molecule type" value="Genomic_DNA"/>
</dbReference>
<dbReference type="PANTHER" id="PTHR21039">
    <property type="entry name" value="HISTIDINOL PHOSPHATASE-RELATED"/>
    <property type="match status" value="1"/>
</dbReference>
<dbReference type="OrthoDB" id="9775255at2"/>
<dbReference type="RefSeq" id="WP_101331845.1">
    <property type="nucleotide sequence ID" value="NZ_PJNH01000003.1"/>
</dbReference>
<organism evidence="10 11">
    <name type="scientific">Halalkalibacillus sediminis</name>
    <dbReference type="NCBI Taxonomy" id="2018042"/>
    <lineage>
        <taxon>Bacteria</taxon>
        <taxon>Bacillati</taxon>
        <taxon>Bacillota</taxon>
        <taxon>Bacilli</taxon>
        <taxon>Bacillales</taxon>
        <taxon>Bacillaceae</taxon>
        <taxon>Halalkalibacillus</taxon>
    </lineage>
</organism>
<dbReference type="GO" id="GO:0005737">
    <property type="term" value="C:cytoplasm"/>
    <property type="evidence" value="ECO:0007669"/>
    <property type="project" value="TreeGrafter"/>
</dbReference>
<dbReference type="GO" id="GO:0004401">
    <property type="term" value="F:histidinol-phosphatase activity"/>
    <property type="evidence" value="ECO:0007669"/>
    <property type="project" value="UniProtKB-UniRule"/>
</dbReference>
<evidence type="ECO:0000256" key="6">
    <source>
        <dbReference type="ARBA" id="ARBA00023102"/>
    </source>
</evidence>
<dbReference type="SMART" id="SM00481">
    <property type="entry name" value="POLIIIAc"/>
    <property type="match status" value="1"/>
</dbReference>
<comment type="catalytic activity">
    <reaction evidence="7 8">
        <text>L-histidinol phosphate + H2O = L-histidinol + phosphate</text>
        <dbReference type="Rhea" id="RHEA:14465"/>
        <dbReference type="ChEBI" id="CHEBI:15377"/>
        <dbReference type="ChEBI" id="CHEBI:43474"/>
        <dbReference type="ChEBI" id="CHEBI:57699"/>
        <dbReference type="ChEBI" id="CHEBI:57980"/>
        <dbReference type="EC" id="3.1.3.15"/>
    </reaction>
</comment>
<evidence type="ECO:0000256" key="5">
    <source>
        <dbReference type="ARBA" id="ARBA00022801"/>
    </source>
</evidence>
<dbReference type="AlphaFoldDB" id="A0A2I0QRT2"/>
<dbReference type="GO" id="GO:0000105">
    <property type="term" value="P:L-histidine biosynthetic process"/>
    <property type="evidence" value="ECO:0007669"/>
    <property type="project" value="UniProtKB-UniRule"/>
</dbReference>
<comment type="caution">
    <text evidence="10">The sequence shown here is derived from an EMBL/GenBank/DDBJ whole genome shotgun (WGS) entry which is preliminary data.</text>
</comment>
<keyword evidence="6 8" id="KW-0368">Histidine biosynthesis</keyword>
<dbReference type="EC" id="3.1.3.15" evidence="3 8"/>
<name>A0A2I0QRT2_9BACI</name>
<accession>A0A2I0QRT2</accession>
<evidence type="ECO:0000259" key="9">
    <source>
        <dbReference type="SMART" id="SM00481"/>
    </source>
</evidence>
<evidence type="ECO:0000313" key="11">
    <source>
        <dbReference type="Proteomes" id="UP000243524"/>
    </source>
</evidence>
<dbReference type="InterPro" id="IPR016195">
    <property type="entry name" value="Pol/histidinol_Pase-like"/>
</dbReference>
<dbReference type="InterPro" id="IPR003141">
    <property type="entry name" value="Pol/His_phosphatase_N"/>
</dbReference>
<dbReference type="Proteomes" id="UP000243524">
    <property type="component" value="Unassembled WGS sequence"/>
</dbReference>
<evidence type="ECO:0000256" key="2">
    <source>
        <dbReference type="ARBA" id="ARBA00009152"/>
    </source>
</evidence>
<dbReference type="Pfam" id="PF02811">
    <property type="entry name" value="PHP"/>
    <property type="match status" value="1"/>
</dbReference>
<keyword evidence="4 8" id="KW-0028">Amino-acid biosynthesis</keyword>
<dbReference type="UniPathway" id="UPA00031">
    <property type="reaction ID" value="UER00013"/>
</dbReference>